<reference evidence="1 2" key="1">
    <citation type="submission" date="2018-12" db="EMBL/GenBank/DDBJ databases">
        <title>Complete genome sequence of Flaviflexus sp. H23T48.</title>
        <authorList>
            <person name="Bae J.-W."/>
            <person name="Lee J.-Y."/>
        </authorList>
    </citation>
    <scope>NUCLEOTIDE SEQUENCE [LARGE SCALE GENOMIC DNA]</scope>
    <source>
        <strain evidence="1 2">H23T48</strain>
    </source>
</reference>
<protein>
    <submittedName>
        <fullName evidence="1">Uncharacterized protein</fullName>
    </submittedName>
</protein>
<dbReference type="Proteomes" id="UP000280344">
    <property type="component" value="Chromosome"/>
</dbReference>
<keyword evidence="2" id="KW-1185">Reference proteome</keyword>
<dbReference type="EMBL" id="CP034593">
    <property type="protein sequence ID" value="AZQ77386.1"/>
    <property type="molecule type" value="Genomic_DNA"/>
</dbReference>
<dbReference type="KEGG" id="flh:EJ997_08625"/>
<evidence type="ECO:0000313" key="1">
    <source>
        <dbReference type="EMBL" id="AZQ77386.1"/>
    </source>
</evidence>
<organism evidence="1 2">
    <name type="scientific">Flaviflexus ciconiae</name>
    <dbReference type="NCBI Taxonomy" id="2496867"/>
    <lineage>
        <taxon>Bacteria</taxon>
        <taxon>Bacillati</taxon>
        <taxon>Actinomycetota</taxon>
        <taxon>Actinomycetes</taxon>
        <taxon>Actinomycetales</taxon>
        <taxon>Actinomycetaceae</taxon>
        <taxon>Flaviflexus</taxon>
    </lineage>
</organism>
<sequence>MTSLEPDMAKKMADVARSRAAAWAIMAQIIQEPTEEFVKELRTGVVRQALEQHTAWVGEDNPMTIHLQSLRAFEGRSGRISLGQDMAVLLEDWNRLENRDVRPALENWASSTTVLCEAEAEGWAKGEIDSAKQARFAQFEDMSEHLQNAVNWAAGLHDGTKVLVRRMLARIYGAHLSIESGRDLLPSIMA</sequence>
<proteinExistence type="predicted"/>
<accession>A0A3S9PYJ3</accession>
<evidence type="ECO:0000313" key="2">
    <source>
        <dbReference type="Proteomes" id="UP000280344"/>
    </source>
</evidence>
<dbReference type="RefSeq" id="WP_126704189.1">
    <property type="nucleotide sequence ID" value="NZ_CP034593.1"/>
</dbReference>
<name>A0A3S9PYJ3_9ACTO</name>
<gene>
    <name evidence="1" type="ORF">EJ997_08625</name>
</gene>
<dbReference type="AlphaFoldDB" id="A0A3S9PYJ3"/>